<gene>
    <name evidence="1" type="ORF">CLAFUR5_00660</name>
</gene>
<proteinExistence type="predicted"/>
<protein>
    <submittedName>
        <fullName evidence="1">Uncharacterized protein</fullName>
    </submittedName>
</protein>
<name>A0A9Q8P3K7_PASFU</name>
<reference evidence="1" key="2">
    <citation type="journal article" date="2022" name="Microb. Genom.">
        <title>A chromosome-scale genome assembly of the tomato pathogen Cladosporium fulvum reveals a compartmentalized genome architecture and the presence of a dispensable chromosome.</title>
        <authorList>
            <person name="Zaccaron A.Z."/>
            <person name="Chen L.H."/>
            <person name="Samaras A."/>
            <person name="Stergiopoulos I."/>
        </authorList>
    </citation>
    <scope>NUCLEOTIDE SEQUENCE</scope>
    <source>
        <strain evidence="1">Race5_Kim</strain>
    </source>
</reference>
<sequence length="67" mass="7673">MYKAIVKPAMMYRAAVWAAAKHTLKRIEEPLNRAQAACLKRVLRAYKSTPYKTLEMESGTAPIEEYL</sequence>
<dbReference type="Proteomes" id="UP000756132">
    <property type="component" value="Chromosome 1"/>
</dbReference>
<dbReference type="EMBL" id="CP090163">
    <property type="protein sequence ID" value="UJO12135.1"/>
    <property type="molecule type" value="Genomic_DNA"/>
</dbReference>
<evidence type="ECO:0000313" key="2">
    <source>
        <dbReference type="Proteomes" id="UP000756132"/>
    </source>
</evidence>
<accession>A0A9Q8P3K7</accession>
<keyword evidence="2" id="KW-1185">Reference proteome</keyword>
<dbReference type="AlphaFoldDB" id="A0A9Q8P3K7"/>
<reference evidence="1" key="1">
    <citation type="submission" date="2021-12" db="EMBL/GenBank/DDBJ databases">
        <authorList>
            <person name="Zaccaron A."/>
            <person name="Stergiopoulos I."/>
        </authorList>
    </citation>
    <scope>NUCLEOTIDE SEQUENCE</scope>
    <source>
        <strain evidence="1">Race5_Kim</strain>
    </source>
</reference>
<evidence type="ECO:0000313" key="1">
    <source>
        <dbReference type="EMBL" id="UJO12135.1"/>
    </source>
</evidence>
<organism evidence="1 2">
    <name type="scientific">Passalora fulva</name>
    <name type="common">Tomato leaf mold</name>
    <name type="synonym">Cladosporium fulvum</name>
    <dbReference type="NCBI Taxonomy" id="5499"/>
    <lineage>
        <taxon>Eukaryota</taxon>
        <taxon>Fungi</taxon>
        <taxon>Dikarya</taxon>
        <taxon>Ascomycota</taxon>
        <taxon>Pezizomycotina</taxon>
        <taxon>Dothideomycetes</taxon>
        <taxon>Dothideomycetidae</taxon>
        <taxon>Mycosphaerellales</taxon>
        <taxon>Mycosphaerellaceae</taxon>
        <taxon>Fulvia</taxon>
    </lineage>
</organism>